<evidence type="ECO:0000313" key="8">
    <source>
        <dbReference type="Proteomes" id="UP000243797"/>
    </source>
</evidence>
<keyword evidence="2 6" id="KW-0812">Transmembrane</keyword>
<feature type="transmembrane region" description="Helical" evidence="6">
    <location>
        <begin position="110"/>
        <end position="128"/>
    </location>
</feature>
<feature type="compositionally biased region" description="Basic residues" evidence="5">
    <location>
        <begin position="305"/>
        <end position="314"/>
    </location>
</feature>
<feature type="transmembrane region" description="Helical" evidence="6">
    <location>
        <begin position="75"/>
        <end position="98"/>
    </location>
</feature>
<evidence type="ECO:0000313" key="7">
    <source>
        <dbReference type="EMBL" id="PNS21343.1"/>
    </source>
</evidence>
<dbReference type="InterPro" id="IPR007568">
    <property type="entry name" value="RTA1"/>
</dbReference>
<reference evidence="7 8" key="1">
    <citation type="submission" date="2017-06" db="EMBL/GenBank/DDBJ databases">
        <title>Draft genome sequence of a variant of Elsinoe murrayae.</title>
        <authorList>
            <person name="Cheng Q."/>
        </authorList>
    </citation>
    <scope>NUCLEOTIDE SEQUENCE [LARGE SCALE GENOMIC DNA]</scope>
    <source>
        <strain evidence="7 8">CQ-2017a</strain>
    </source>
</reference>
<dbReference type="Pfam" id="PF04479">
    <property type="entry name" value="RTA1"/>
    <property type="match status" value="1"/>
</dbReference>
<comment type="subcellular location">
    <subcellularLocation>
        <location evidence="1">Membrane</location>
        <topology evidence="1">Multi-pass membrane protein</topology>
    </subcellularLocation>
</comment>
<name>A0A2K1R2D3_9PEZI</name>
<evidence type="ECO:0000256" key="3">
    <source>
        <dbReference type="ARBA" id="ARBA00022989"/>
    </source>
</evidence>
<dbReference type="OrthoDB" id="5384040at2759"/>
<keyword evidence="4 6" id="KW-0472">Membrane</keyword>
<dbReference type="PANTHER" id="PTHR31465:SF15">
    <property type="entry name" value="LIPID TRANSPORTER ATNI-RELATED"/>
    <property type="match status" value="1"/>
</dbReference>
<protein>
    <submittedName>
        <fullName evidence="7">Uncharacterized protein</fullName>
    </submittedName>
</protein>
<evidence type="ECO:0000256" key="4">
    <source>
        <dbReference type="ARBA" id="ARBA00023136"/>
    </source>
</evidence>
<dbReference type="Proteomes" id="UP000243797">
    <property type="component" value="Unassembled WGS sequence"/>
</dbReference>
<feature type="transmembrane region" description="Helical" evidence="6">
    <location>
        <begin position="48"/>
        <end position="68"/>
    </location>
</feature>
<feature type="transmembrane region" description="Helical" evidence="6">
    <location>
        <begin position="149"/>
        <end position="166"/>
    </location>
</feature>
<dbReference type="GO" id="GO:0016020">
    <property type="term" value="C:membrane"/>
    <property type="evidence" value="ECO:0007669"/>
    <property type="project" value="UniProtKB-SubCell"/>
</dbReference>
<dbReference type="InParanoid" id="A0A2K1R2D3"/>
<dbReference type="AlphaFoldDB" id="A0A2K1R2D3"/>
<dbReference type="PANTHER" id="PTHR31465">
    <property type="entry name" value="PROTEIN RTA1-RELATED"/>
    <property type="match status" value="1"/>
</dbReference>
<feature type="compositionally biased region" description="Basic and acidic residues" evidence="5">
    <location>
        <begin position="315"/>
        <end position="334"/>
    </location>
</feature>
<feature type="transmembrane region" description="Helical" evidence="6">
    <location>
        <begin position="229"/>
        <end position="247"/>
    </location>
</feature>
<evidence type="ECO:0000256" key="6">
    <source>
        <dbReference type="SAM" id="Phobius"/>
    </source>
</evidence>
<gene>
    <name evidence="7" type="ORF">CAC42_1122</name>
</gene>
<feature type="transmembrane region" description="Helical" evidence="6">
    <location>
        <begin position="267"/>
        <end position="287"/>
    </location>
</feature>
<comment type="caution">
    <text evidence="7">The sequence shown here is derived from an EMBL/GenBank/DDBJ whole genome shotgun (WGS) entry which is preliminary data.</text>
</comment>
<organism evidence="7 8">
    <name type="scientific">Sphaceloma murrayae</name>
    <dbReference type="NCBI Taxonomy" id="2082308"/>
    <lineage>
        <taxon>Eukaryota</taxon>
        <taxon>Fungi</taxon>
        <taxon>Dikarya</taxon>
        <taxon>Ascomycota</taxon>
        <taxon>Pezizomycotina</taxon>
        <taxon>Dothideomycetes</taxon>
        <taxon>Dothideomycetidae</taxon>
        <taxon>Myriangiales</taxon>
        <taxon>Elsinoaceae</taxon>
        <taxon>Sphaceloma</taxon>
    </lineage>
</organism>
<feature type="transmembrane region" description="Helical" evidence="6">
    <location>
        <begin position="186"/>
        <end position="208"/>
    </location>
</feature>
<evidence type="ECO:0000256" key="2">
    <source>
        <dbReference type="ARBA" id="ARBA00022692"/>
    </source>
</evidence>
<keyword evidence="3 6" id="KW-1133">Transmembrane helix</keyword>
<feature type="region of interest" description="Disordered" evidence="5">
    <location>
        <begin position="297"/>
        <end position="334"/>
    </location>
</feature>
<dbReference type="EMBL" id="NKHZ01000011">
    <property type="protein sequence ID" value="PNS21343.1"/>
    <property type="molecule type" value="Genomic_DNA"/>
</dbReference>
<sequence>MASTTTSSPSSASSEDLGGACVTITPGRHGNVPLSACNSYYNFDPESAPAVAVAVIFGLFMIAHVVLATVYKKRFCWVIIMGATWEFVGFATHAAGALDQQNIGLSTSHQLLFLLAPLWINASVYMTFARMVHYSLPEKRIWRIKGSSLAKYFVWADIVAFIVQAVGGLMASPGASQDIIKIGIDIYMVGIGVQEMFILTFVGLMVIFHRSSMQLEQVSIPVRDRSWRPLLYALYGVLVAITTRIIYRIAEYAGGIKPSNPVPFHEAYAYALDAFPMMVAILLVAIFHPGRYLVGPDSEFPHVSRKEKKAAKKQKKEEKNAEKMARKQERGNAV</sequence>
<keyword evidence="8" id="KW-1185">Reference proteome</keyword>
<accession>A0A2K1R2D3</accession>
<evidence type="ECO:0000256" key="1">
    <source>
        <dbReference type="ARBA" id="ARBA00004141"/>
    </source>
</evidence>
<evidence type="ECO:0000256" key="5">
    <source>
        <dbReference type="SAM" id="MobiDB-lite"/>
    </source>
</evidence>
<proteinExistence type="predicted"/>
<dbReference type="STRING" id="2082308.A0A2K1R2D3"/>